<gene>
    <name evidence="11" type="ORF">GOBAR_AA10394</name>
</gene>
<dbReference type="FunFam" id="3.80.10.10:FF:000041">
    <property type="entry name" value="LRR receptor-like serine/threonine-protein kinase ERECTA"/>
    <property type="match status" value="1"/>
</dbReference>
<evidence type="ECO:0000256" key="9">
    <source>
        <dbReference type="ARBA" id="ARBA00023170"/>
    </source>
</evidence>
<evidence type="ECO:0000256" key="2">
    <source>
        <dbReference type="ARBA" id="ARBA00009592"/>
    </source>
</evidence>
<evidence type="ECO:0008006" key="13">
    <source>
        <dbReference type="Google" id="ProtNLM"/>
    </source>
</evidence>
<evidence type="ECO:0000256" key="5">
    <source>
        <dbReference type="ARBA" id="ARBA00022729"/>
    </source>
</evidence>
<evidence type="ECO:0000256" key="3">
    <source>
        <dbReference type="ARBA" id="ARBA00022614"/>
    </source>
</evidence>
<keyword evidence="3" id="KW-0433">Leucine-rich repeat</keyword>
<dbReference type="Gene3D" id="3.80.10.10">
    <property type="entry name" value="Ribonuclease Inhibitor"/>
    <property type="match status" value="1"/>
</dbReference>
<organism evidence="11 12">
    <name type="scientific">Gossypium barbadense</name>
    <name type="common">Sea Island cotton</name>
    <name type="synonym">Hibiscus barbadensis</name>
    <dbReference type="NCBI Taxonomy" id="3634"/>
    <lineage>
        <taxon>Eukaryota</taxon>
        <taxon>Viridiplantae</taxon>
        <taxon>Streptophyta</taxon>
        <taxon>Embryophyta</taxon>
        <taxon>Tracheophyta</taxon>
        <taxon>Spermatophyta</taxon>
        <taxon>Magnoliopsida</taxon>
        <taxon>eudicotyledons</taxon>
        <taxon>Gunneridae</taxon>
        <taxon>Pentapetalae</taxon>
        <taxon>rosids</taxon>
        <taxon>malvids</taxon>
        <taxon>Malvales</taxon>
        <taxon>Malvaceae</taxon>
        <taxon>Malvoideae</taxon>
        <taxon>Gossypium</taxon>
    </lineage>
</organism>
<name>A0A2P5Y3X1_GOSBA</name>
<dbReference type="AlphaFoldDB" id="A0A2P5Y3X1"/>
<sequence>MILLILQTGYLHGLKVGIAVNGLVSSAKTQQATEQFLITGGIFQSCSILIFEYLDLSYADLRKATDWLQITFQHPSLLELHLSACSLEDDPSPISVNSTISLVVLDLSENNFSSVPMSIFGLHGLLSIDLSSNSLEGPIPDYFRNISFLEVLDLSGNSLNSSTPNSLFSLNHLQFLNLSSNEIYQGVSEILLSLSRCCLDCLQSLDMAHNHLFGHLIDPPGHFKSLAHLSIACWKQYFWPHSIVHRAVIIFEVV</sequence>
<evidence type="ECO:0000256" key="6">
    <source>
        <dbReference type="ARBA" id="ARBA00022737"/>
    </source>
</evidence>
<evidence type="ECO:0000313" key="11">
    <source>
        <dbReference type="EMBL" id="PPS10247.1"/>
    </source>
</evidence>
<dbReference type="OrthoDB" id="998044at2759"/>
<dbReference type="PANTHER" id="PTHR48063">
    <property type="entry name" value="LRR RECEPTOR-LIKE KINASE"/>
    <property type="match status" value="1"/>
</dbReference>
<evidence type="ECO:0000256" key="7">
    <source>
        <dbReference type="ARBA" id="ARBA00022989"/>
    </source>
</evidence>
<keyword evidence="9" id="KW-0675">Receptor</keyword>
<keyword evidence="8" id="KW-0472">Membrane</keyword>
<proteinExistence type="inferred from homology"/>
<evidence type="ECO:0000256" key="1">
    <source>
        <dbReference type="ARBA" id="ARBA00004479"/>
    </source>
</evidence>
<accession>A0A2P5Y3X1</accession>
<keyword evidence="7" id="KW-1133">Transmembrane helix</keyword>
<dbReference type="InterPro" id="IPR032675">
    <property type="entry name" value="LRR_dom_sf"/>
</dbReference>
<evidence type="ECO:0000256" key="4">
    <source>
        <dbReference type="ARBA" id="ARBA00022692"/>
    </source>
</evidence>
<keyword evidence="10" id="KW-0325">Glycoprotein</keyword>
<keyword evidence="5" id="KW-0732">Signal</keyword>
<dbReference type="GO" id="GO:0016020">
    <property type="term" value="C:membrane"/>
    <property type="evidence" value="ECO:0007669"/>
    <property type="project" value="UniProtKB-SubCell"/>
</dbReference>
<comment type="similarity">
    <text evidence="2">Belongs to the RLP family.</text>
</comment>
<dbReference type="Proteomes" id="UP000239757">
    <property type="component" value="Unassembled WGS sequence"/>
</dbReference>
<dbReference type="PANTHER" id="PTHR48063:SF48">
    <property type="entry name" value="LRR RECEPTOR-LIKE SERINE_THREONINE-PROTEIN KINASE FLS2"/>
    <property type="match status" value="1"/>
</dbReference>
<keyword evidence="4" id="KW-0812">Transmembrane</keyword>
<keyword evidence="6" id="KW-0677">Repeat</keyword>
<evidence type="ECO:0000313" key="12">
    <source>
        <dbReference type="Proteomes" id="UP000239757"/>
    </source>
</evidence>
<dbReference type="SUPFAM" id="SSF52058">
    <property type="entry name" value="L domain-like"/>
    <property type="match status" value="1"/>
</dbReference>
<protein>
    <recommendedName>
        <fullName evidence="13">Leucine-rich repeat-containing N-terminal plant-type domain-containing protein</fullName>
    </recommendedName>
</protein>
<dbReference type="Pfam" id="PF13855">
    <property type="entry name" value="LRR_8"/>
    <property type="match status" value="1"/>
</dbReference>
<dbReference type="InterPro" id="IPR046956">
    <property type="entry name" value="RLP23-like"/>
</dbReference>
<dbReference type="Pfam" id="PF00560">
    <property type="entry name" value="LRR_1"/>
    <property type="match status" value="2"/>
</dbReference>
<dbReference type="EMBL" id="KZ663748">
    <property type="protein sequence ID" value="PPS10247.1"/>
    <property type="molecule type" value="Genomic_DNA"/>
</dbReference>
<dbReference type="InterPro" id="IPR001611">
    <property type="entry name" value="Leu-rich_rpt"/>
</dbReference>
<comment type="subcellular location">
    <subcellularLocation>
        <location evidence="1">Membrane</location>
        <topology evidence="1">Single-pass type I membrane protein</topology>
    </subcellularLocation>
</comment>
<dbReference type="PRINTS" id="PR00019">
    <property type="entry name" value="LEURICHRPT"/>
</dbReference>
<evidence type="ECO:0000256" key="8">
    <source>
        <dbReference type="ARBA" id="ARBA00023136"/>
    </source>
</evidence>
<reference evidence="11 12" key="1">
    <citation type="submission" date="2015-01" db="EMBL/GenBank/DDBJ databases">
        <title>Genome of allotetraploid Gossypium barbadense reveals genomic plasticity and fiber elongation in cotton evolution.</title>
        <authorList>
            <person name="Chen X."/>
            <person name="Liu X."/>
            <person name="Zhao B."/>
            <person name="Zheng H."/>
            <person name="Hu Y."/>
            <person name="Lu G."/>
            <person name="Yang C."/>
            <person name="Chen J."/>
            <person name="Shan C."/>
            <person name="Zhang L."/>
            <person name="Zhou Y."/>
            <person name="Wang L."/>
            <person name="Guo W."/>
            <person name="Bai Y."/>
            <person name="Ruan J."/>
            <person name="Shangguan X."/>
            <person name="Mao Y."/>
            <person name="Jiang J."/>
            <person name="Zhu Y."/>
            <person name="Lei J."/>
            <person name="Kang H."/>
            <person name="Chen S."/>
            <person name="He X."/>
            <person name="Wang R."/>
            <person name="Wang Y."/>
            <person name="Chen J."/>
            <person name="Wang L."/>
            <person name="Yu S."/>
            <person name="Wang B."/>
            <person name="Wei J."/>
            <person name="Song S."/>
            <person name="Lu X."/>
            <person name="Gao Z."/>
            <person name="Gu W."/>
            <person name="Deng X."/>
            <person name="Ma D."/>
            <person name="Wang S."/>
            <person name="Liang W."/>
            <person name="Fang L."/>
            <person name="Cai C."/>
            <person name="Zhu X."/>
            <person name="Zhou B."/>
            <person name="Zhang Y."/>
            <person name="Chen Z."/>
            <person name="Xu S."/>
            <person name="Zhu R."/>
            <person name="Wang S."/>
            <person name="Zhang T."/>
            <person name="Zhao G."/>
        </authorList>
    </citation>
    <scope>NUCLEOTIDE SEQUENCE [LARGE SCALE GENOMIC DNA]</scope>
    <source>
        <strain evidence="12">cv. Xinhai21</strain>
        <tissue evidence="11">Leaf</tissue>
    </source>
</reference>
<evidence type="ECO:0000256" key="10">
    <source>
        <dbReference type="ARBA" id="ARBA00023180"/>
    </source>
</evidence>